<keyword evidence="3" id="KW-1185">Reference proteome</keyword>
<protein>
    <recommendedName>
        <fullName evidence="1">Topoisomerase 6 subunit A/Spo11 TOPRIM domain-containing protein</fullName>
    </recommendedName>
</protein>
<dbReference type="InterPro" id="IPR034136">
    <property type="entry name" value="TOPRIM_Topo6A/Spo11"/>
</dbReference>
<dbReference type="GO" id="GO:0007131">
    <property type="term" value="P:reciprocal meiotic recombination"/>
    <property type="evidence" value="ECO:0007669"/>
    <property type="project" value="TreeGrafter"/>
</dbReference>
<name>A0A059F3H7_9MICR</name>
<dbReference type="GO" id="GO:0003677">
    <property type="term" value="F:DNA binding"/>
    <property type="evidence" value="ECO:0007669"/>
    <property type="project" value="InterPro"/>
</dbReference>
<dbReference type="GO" id="GO:0042138">
    <property type="term" value="P:meiotic DNA double-strand break formation"/>
    <property type="evidence" value="ECO:0007669"/>
    <property type="project" value="TreeGrafter"/>
</dbReference>
<dbReference type="STRING" id="1288291.A0A059F3H7"/>
<evidence type="ECO:0000313" key="2">
    <source>
        <dbReference type="EMBL" id="KCZ81511.1"/>
    </source>
</evidence>
<organism evidence="2 3">
    <name type="scientific">Anncaliia algerae PRA339</name>
    <dbReference type="NCBI Taxonomy" id="1288291"/>
    <lineage>
        <taxon>Eukaryota</taxon>
        <taxon>Fungi</taxon>
        <taxon>Fungi incertae sedis</taxon>
        <taxon>Microsporidia</taxon>
        <taxon>Tubulinosematoidea</taxon>
        <taxon>Tubulinosematidae</taxon>
        <taxon>Anncaliia</taxon>
    </lineage>
</organism>
<dbReference type="GO" id="GO:0000228">
    <property type="term" value="C:nuclear chromosome"/>
    <property type="evidence" value="ECO:0007669"/>
    <property type="project" value="TreeGrafter"/>
</dbReference>
<dbReference type="GO" id="GO:0003918">
    <property type="term" value="F:DNA topoisomerase type II (double strand cut, ATP-hydrolyzing) activity"/>
    <property type="evidence" value="ECO:0007669"/>
    <property type="project" value="InterPro"/>
</dbReference>
<dbReference type="InterPro" id="IPR002815">
    <property type="entry name" value="Spo11/TopoVI_A"/>
</dbReference>
<reference evidence="2 3" key="2">
    <citation type="submission" date="2014-03" db="EMBL/GenBank/DDBJ databases">
        <title>The Genome Sequence of Anncaliia algerae insect isolate PRA339.</title>
        <authorList>
            <consortium name="The Broad Institute Genome Sequencing Platform"/>
            <consortium name="The Broad Institute Genome Sequencing Center for Infectious Disease"/>
            <person name="Cuomo C."/>
            <person name="Becnel J."/>
            <person name="Sanscrainte N."/>
            <person name="Walker B."/>
            <person name="Young S.K."/>
            <person name="Zeng Q."/>
            <person name="Gargeya S."/>
            <person name="Fitzgerald M."/>
            <person name="Haas B."/>
            <person name="Abouelleil A."/>
            <person name="Alvarado L."/>
            <person name="Arachchi H.M."/>
            <person name="Berlin A.M."/>
            <person name="Chapman S.B."/>
            <person name="Dewar J."/>
            <person name="Goldberg J."/>
            <person name="Griggs A."/>
            <person name="Gujja S."/>
            <person name="Hansen M."/>
            <person name="Howarth C."/>
            <person name="Imamovic A."/>
            <person name="Larimer J."/>
            <person name="McCowan C."/>
            <person name="Murphy C."/>
            <person name="Neiman D."/>
            <person name="Pearson M."/>
            <person name="Priest M."/>
            <person name="Roberts A."/>
            <person name="Saif S."/>
            <person name="Shea T."/>
            <person name="Sisk P."/>
            <person name="Sykes S."/>
            <person name="Wortman J."/>
            <person name="Nusbaum C."/>
            <person name="Birren B."/>
        </authorList>
    </citation>
    <scope>NUCLEOTIDE SEQUENCE [LARGE SCALE GENOMIC DNA]</scope>
    <source>
        <strain evidence="2 3">PRA339</strain>
    </source>
</reference>
<evidence type="ECO:0000313" key="3">
    <source>
        <dbReference type="Proteomes" id="UP000030655"/>
    </source>
</evidence>
<dbReference type="EMBL" id="KK365141">
    <property type="protein sequence ID" value="KCZ81511.1"/>
    <property type="molecule type" value="Genomic_DNA"/>
</dbReference>
<dbReference type="PANTHER" id="PTHR10848">
    <property type="entry name" value="MEIOTIC RECOMBINATION PROTEIN SPO11"/>
    <property type="match status" value="1"/>
</dbReference>
<reference evidence="3" key="1">
    <citation type="submission" date="2013-02" db="EMBL/GenBank/DDBJ databases">
        <authorList>
            <consortium name="The Broad Institute Genome Sequencing Platform"/>
            <person name="Cuomo C."/>
            <person name="Becnel J."/>
            <person name="Sanscrainte N."/>
            <person name="Walker B."/>
            <person name="Young S.K."/>
            <person name="Zeng Q."/>
            <person name="Gargeya S."/>
            <person name="Fitzgerald M."/>
            <person name="Haas B."/>
            <person name="Abouelleil A."/>
            <person name="Alvarado L."/>
            <person name="Arachchi H.M."/>
            <person name="Berlin A.M."/>
            <person name="Chapman S.B."/>
            <person name="Dewar J."/>
            <person name="Goldberg J."/>
            <person name="Griggs A."/>
            <person name="Gujja S."/>
            <person name="Hansen M."/>
            <person name="Howarth C."/>
            <person name="Imamovic A."/>
            <person name="Larimer J."/>
            <person name="McCowan C."/>
            <person name="Murphy C."/>
            <person name="Neiman D."/>
            <person name="Pearson M."/>
            <person name="Priest M."/>
            <person name="Roberts A."/>
            <person name="Saif S."/>
            <person name="Shea T."/>
            <person name="Sisk P."/>
            <person name="Sykes S."/>
            <person name="Wortman J."/>
            <person name="Nusbaum C."/>
            <person name="Birren B."/>
        </authorList>
    </citation>
    <scope>NUCLEOTIDE SEQUENCE [LARGE SCALE GENOMIC DNA]</scope>
    <source>
        <strain evidence="3">PRA339</strain>
    </source>
</reference>
<sequence>MVTGKGYPCTNTIKFLEKVNMPIFGLFDFDPYGLNIYLNYKKHVNIERIGLSSEDILLDKSVKNNLQKKQNYDDNINILGYKVYELIPLSKYDYSMIKSVENKSEELINELTFLKGLGNKIELEAMIRENCNFYEEYIKRKVTNILNK</sequence>
<dbReference type="VEuPathDB" id="MicrosporidiaDB:H312_01089"/>
<gene>
    <name evidence="2" type="ORF">H312_01089</name>
</gene>
<dbReference type="HOGENOM" id="CLU_1758357_0_0_1"/>
<accession>A0A059F3H7</accession>
<feature type="domain" description="Topoisomerase 6 subunit A/Spo11 TOPRIM" evidence="1">
    <location>
        <begin position="1"/>
        <end position="41"/>
    </location>
</feature>
<dbReference type="GO" id="GO:0000706">
    <property type="term" value="P:meiotic DNA double-strand break processing"/>
    <property type="evidence" value="ECO:0007669"/>
    <property type="project" value="TreeGrafter"/>
</dbReference>
<dbReference type="Pfam" id="PF21180">
    <property type="entry name" value="TOP6A-Spo11_Toprim"/>
    <property type="match status" value="1"/>
</dbReference>
<dbReference type="SUPFAM" id="SSF56726">
    <property type="entry name" value="DNA topoisomerase IV, alpha subunit"/>
    <property type="match status" value="1"/>
</dbReference>
<dbReference type="PANTHER" id="PTHR10848:SF0">
    <property type="entry name" value="MEIOTIC RECOMBINATION PROTEIN SPO11"/>
    <property type="match status" value="1"/>
</dbReference>
<proteinExistence type="predicted"/>
<dbReference type="AlphaFoldDB" id="A0A059F3H7"/>
<dbReference type="Proteomes" id="UP000030655">
    <property type="component" value="Unassembled WGS sequence"/>
</dbReference>
<dbReference type="OrthoDB" id="5377392at2759"/>
<dbReference type="InterPro" id="IPR036078">
    <property type="entry name" value="Spo11/TopoVI_A_sf"/>
</dbReference>
<evidence type="ECO:0000259" key="1">
    <source>
        <dbReference type="Pfam" id="PF21180"/>
    </source>
</evidence>
<dbReference type="Gene3D" id="3.40.1360.10">
    <property type="match status" value="1"/>
</dbReference>